<proteinExistence type="predicted"/>
<organism evidence="1 2">
    <name type="scientific">Deinococcus enclensis</name>
    <dbReference type="NCBI Taxonomy" id="1049582"/>
    <lineage>
        <taxon>Bacteria</taxon>
        <taxon>Thermotogati</taxon>
        <taxon>Deinococcota</taxon>
        <taxon>Deinococci</taxon>
        <taxon>Deinococcales</taxon>
        <taxon>Deinococcaceae</taxon>
        <taxon>Deinococcus</taxon>
    </lineage>
</organism>
<dbReference type="PANTHER" id="PTHR30189">
    <property type="entry name" value="LPS-ASSEMBLY PROTEIN"/>
    <property type="match status" value="1"/>
</dbReference>
<accession>A0ABT9MDF8</accession>
<keyword evidence="2" id="KW-1185">Reference proteome</keyword>
<dbReference type="EMBL" id="JAURUR010000006">
    <property type="protein sequence ID" value="MDP9764656.1"/>
    <property type="molecule type" value="Genomic_DNA"/>
</dbReference>
<sequence>MRALRALTSRLARRARPLLLAAGLLGAGLFGLAEARTVKIVSADTLELRQVDGQELVVITGEIVELRVDDDVVKARRVEYNRTRRTLTLVGAASYYNAAEKQTLTGENLIVSLGDEQISGEDVLISDAVLEIRGAEVDRMPGQIRASSGYFTTCARCGRTVNDFAFRAEKLIVYPGDRLVAYRVQVLILDVPVLFLPVLVLPLNEEDRQPRFSVGQSAQDGFTALADLPFSIADNTLGTTLLRFYQNRSPNFGVGVALRSYAPQPYIDRLTLYTLLNPKPLNPDGTQNPGMDLDLNFSVTGRFALPSAEKDGTYTLQVDRRDIGLAETDPLKGVTDIRFGVHAEYPRFTADLNYVDRFSPRPITGPGAVSLGGTVLRQPELIIDPRPYTFGNFSLDFRVSAGQYTAASNPLSRSALSQGLNITTTRLEETHDLNYTATPWRDATFSVRNTFTGRYYGTGARTVDLNLTANLTQRFNVTNTLSLSAGYLRREGTSPFQFDAISGRLLSAPVALTLSTVPLKNTTFGATYSYDLFRPWEEQRLAFNVGVTGPPLSFSSALSYQPVTGVIESFTYDVTLSDPEAGTPKVTPARPATATEPAAPARIEYSSRWAAPRLTLNARGGYTSAQGPQPFTLTATVTGEDRTDNVSAYLVHDLITPGLREFGVRFNLSPAEDVVLNPILVTGSEAFILEPAARMVGTYTALWRGEYQFRHTHDLLMVTPEGSRSSGTMTFSVGTVDGRATAWSVTYGGAYDLRRTGFTAPTLDAVVRTDFGLPGAGRTLGLRAIVAIPGLDQPRLEVRRAEVQTAWQFGSRAALSANVVYNRTRTGTYPDDTATETLTLAPLRVAFAFGRVEQPDVYLTARLEQTYTWVNGIRTDTSPITPVVGVILNRCCWAASAEADFAQGRYRLAIGLPGQSFYPLLDLVDGTFRFPLLTQP</sequence>
<comment type="caution">
    <text evidence="1">The sequence shown here is derived from an EMBL/GenBank/DDBJ whole genome shotgun (WGS) entry which is preliminary data.</text>
</comment>
<gene>
    <name evidence="1" type="ORF">QO006_002102</name>
</gene>
<evidence type="ECO:0008006" key="3">
    <source>
        <dbReference type="Google" id="ProtNLM"/>
    </source>
</evidence>
<dbReference type="Proteomes" id="UP001232163">
    <property type="component" value="Unassembled WGS sequence"/>
</dbReference>
<name>A0ABT9MDF8_9DEIO</name>
<protein>
    <recommendedName>
        <fullName evidence="3">LPS-assembly protein LptD</fullName>
    </recommendedName>
</protein>
<evidence type="ECO:0000313" key="2">
    <source>
        <dbReference type="Proteomes" id="UP001232163"/>
    </source>
</evidence>
<reference evidence="1 2" key="1">
    <citation type="submission" date="2023-07" db="EMBL/GenBank/DDBJ databases">
        <title>Genomic Encyclopedia of Type Strains, Phase IV (KMG-IV): sequencing the most valuable type-strain genomes for metagenomic binning, comparative biology and taxonomic classification.</title>
        <authorList>
            <person name="Goeker M."/>
        </authorList>
    </citation>
    <scope>NUCLEOTIDE SEQUENCE [LARGE SCALE GENOMIC DNA]</scope>
    <source>
        <strain evidence="1 2">NIO-1023</strain>
    </source>
</reference>
<dbReference type="InterPro" id="IPR050218">
    <property type="entry name" value="LptD"/>
</dbReference>
<dbReference type="PANTHER" id="PTHR30189:SF1">
    <property type="entry name" value="LPS-ASSEMBLY PROTEIN LPTD"/>
    <property type="match status" value="1"/>
</dbReference>
<evidence type="ECO:0000313" key="1">
    <source>
        <dbReference type="EMBL" id="MDP9764656.1"/>
    </source>
</evidence>
<dbReference type="RefSeq" id="WP_307466243.1">
    <property type="nucleotide sequence ID" value="NZ_JAURUR010000006.1"/>
</dbReference>